<evidence type="ECO:0000256" key="6">
    <source>
        <dbReference type="ARBA" id="ARBA00022827"/>
    </source>
</evidence>
<evidence type="ECO:0000313" key="12">
    <source>
        <dbReference type="RefSeq" id="XP_022945999.1"/>
    </source>
</evidence>
<dbReference type="GO" id="GO:0046592">
    <property type="term" value="F:polyamine oxidase activity"/>
    <property type="evidence" value="ECO:0007669"/>
    <property type="project" value="TreeGrafter"/>
</dbReference>
<dbReference type="RefSeq" id="XP_022945999.1">
    <property type="nucleotide sequence ID" value="XM_023090231.1"/>
</dbReference>
<comment type="cofactor">
    <cofactor evidence="1">
        <name>FAD</name>
        <dbReference type="ChEBI" id="CHEBI:57692"/>
    </cofactor>
</comment>
<evidence type="ECO:0000256" key="8">
    <source>
        <dbReference type="SAM" id="MobiDB-lite"/>
    </source>
</evidence>
<evidence type="ECO:0000256" key="5">
    <source>
        <dbReference type="ARBA" id="ARBA00022630"/>
    </source>
</evidence>
<keyword evidence="6" id="KW-0274">FAD</keyword>
<evidence type="ECO:0000256" key="7">
    <source>
        <dbReference type="ARBA" id="ARBA00023002"/>
    </source>
</evidence>
<dbReference type="Gene3D" id="3.50.50.60">
    <property type="entry name" value="FAD/NAD(P)-binding domain"/>
    <property type="match status" value="1"/>
</dbReference>
<dbReference type="Pfam" id="PF01593">
    <property type="entry name" value="Amino_oxidase"/>
    <property type="match status" value="1"/>
</dbReference>
<evidence type="ECO:0000313" key="10">
    <source>
        <dbReference type="Proteomes" id="UP000504609"/>
    </source>
</evidence>
<dbReference type="InterPro" id="IPR036188">
    <property type="entry name" value="FAD/NAD-bd_sf"/>
</dbReference>
<evidence type="ECO:0000256" key="4">
    <source>
        <dbReference type="ARBA" id="ARBA00022490"/>
    </source>
</evidence>
<dbReference type="KEGG" id="cmos:111450217"/>
<dbReference type="SUPFAM" id="SSF54373">
    <property type="entry name" value="FAD-linked reductases, C-terminal domain"/>
    <property type="match status" value="1"/>
</dbReference>
<dbReference type="InterPro" id="IPR002937">
    <property type="entry name" value="Amino_oxidase"/>
</dbReference>
<keyword evidence="10" id="KW-1185">Reference proteome</keyword>
<gene>
    <name evidence="11 12" type="primary">LOC111450217</name>
</gene>
<evidence type="ECO:0000313" key="11">
    <source>
        <dbReference type="RefSeq" id="XP_022945998.1"/>
    </source>
</evidence>
<organism evidence="10 12">
    <name type="scientific">Cucurbita moschata</name>
    <name type="common">Winter crookneck squash</name>
    <name type="synonym">Cucurbita pepo var. moschata</name>
    <dbReference type="NCBI Taxonomy" id="3662"/>
    <lineage>
        <taxon>Eukaryota</taxon>
        <taxon>Viridiplantae</taxon>
        <taxon>Streptophyta</taxon>
        <taxon>Embryophyta</taxon>
        <taxon>Tracheophyta</taxon>
        <taxon>Spermatophyta</taxon>
        <taxon>Magnoliopsida</taxon>
        <taxon>eudicotyledons</taxon>
        <taxon>Gunneridae</taxon>
        <taxon>Pentapetalae</taxon>
        <taxon>rosids</taxon>
        <taxon>fabids</taxon>
        <taxon>Cucurbitales</taxon>
        <taxon>Cucurbitaceae</taxon>
        <taxon>Cucurbiteae</taxon>
        <taxon>Cucurbita</taxon>
    </lineage>
</organism>
<dbReference type="GeneID" id="111450217"/>
<accession>A0A6J1G2I5</accession>
<feature type="region of interest" description="Disordered" evidence="8">
    <location>
        <begin position="418"/>
        <end position="439"/>
    </location>
</feature>
<sequence length="535" mass="58882">MVEKKAKIVIIGAGMAGLMAANKLYTAPGSQHLFDISVVEGGGRIGGRINTAEFMGERIEMGATWIHGIGGSPIYEIADRIGALNSDQPWECMDGYSGQSTTVAEGGVELSPATVDPISTLFKNLMDFAQGKIAGESNFLRRGNYDKLSVGAFLRRGLESYWLSKNGVTEVNGCGEWSQKALEEAIFAMYENNQRTYTSAGELSTLDFVAESEYQMFPGEEITIAKGYLSVIESIASVLPPGLVQLGKKVTKIEWNPESESRNIPTPVTLHFADGSHTSADHVIVTVSLGVLKAGTREDSALFNPPLPSFKTEAISRLGFGVVNKLFLRLSPPTNDGDNPKSINKFPCLNFVFHQPDSEFRRKRIPWWMRKTTTLQPIYQNSSILLSWFAGEEALQLEKLKDDEIINGVSTTISNFLIPRSQNENSESDSNGWSNGQRNQNDTVEFHFSQVLKSQWGSDPLFQGSYSYVAVGSSGEDLDAMAEPLPRTEESPKAPLLQILFAGEATHRTHYSTTHGAYFSGLREANRLLHHYNCI</sequence>
<dbReference type="AlphaFoldDB" id="A0A6J1G2I5"/>
<name>A0A6J1G2I5_CUCMO</name>
<dbReference type="PANTHER" id="PTHR10742">
    <property type="entry name" value="FLAVIN MONOAMINE OXIDASE"/>
    <property type="match status" value="1"/>
</dbReference>
<dbReference type="Proteomes" id="UP000504609">
    <property type="component" value="Unplaced"/>
</dbReference>
<evidence type="ECO:0000256" key="3">
    <source>
        <dbReference type="ARBA" id="ARBA00005995"/>
    </source>
</evidence>
<evidence type="ECO:0000256" key="2">
    <source>
        <dbReference type="ARBA" id="ARBA00004496"/>
    </source>
</evidence>
<keyword evidence="5" id="KW-0285">Flavoprotein</keyword>
<evidence type="ECO:0000256" key="1">
    <source>
        <dbReference type="ARBA" id="ARBA00001974"/>
    </source>
</evidence>
<reference evidence="11 12" key="1">
    <citation type="submission" date="2025-04" db="UniProtKB">
        <authorList>
            <consortium name="RefSeq"/>
        </authorList>
    </citation>
    <scope>IDENTIFICATION</scope>
    <source>
        <tissue evidence="11 12">Young leaves</tissue>
    </source>
</reference>
<evidence type="ECO:0000259" key="9">
    <source>
        <dbReference type="Pfam" id="PF01593"/>
    </source>
</evidence>
<dbReference type="SUPFAM" id="SSF51905">
    <property type="entry name" value="FAD/NAD(P)-binding domain"/>
    <property type="match status" value="1"/>
</dbReference>
<dbReference type="PANTHER" id="PTHR10742:SF405">
    <property type="entry name" value="PEROXISOMAL N(1)-ACETYL-SPERMINE_SPERMIDINE OXIDASE"/>
    <property type="match status" value="1"/>
</dbReference>
<protein>
    <submittedName>
        <fullName evidence="11 12">Probable polyamine oxidase 5</fullName>
    </submittedName>
</protein>
<dbReference type="InterPro" id="IPR050281">
    <property type="entry name" value="Flavin_monoamine_oxidase"/>
</dbReference>
<feature type="domain" description="Amine oxidase" evidence="9">
    <location>
        <begin position="15"/>
        <end position="529"/>
    </location>
</feature>
<comment type="subcellular location">
    <subcellularLocation>
        <location evidence="2">Cytoplasm</location>
    </subcellularLocation>
</comment>
<comment type="similarity">
    <text evidence="3">Belongs to the flavin monoamine oxidase family.</text>
</comment>
<dbReference type="GO" id="GO:0005737">
    <property type="term" value="C:cytoplasm"/>
    <property type="evidence" value="ECO:0007669"/>
    <property type="project" value="UniProtKB-SubCell"/>
</dbReference>
<proteinExistence type="inferred from homology"/>
<dbReference type="FunFam" id="3.50.50.60:FF:000448">
    <property type="entry name" value="Putative polyamine oxidase 5 isoform A"/>
    <property type="match status" value="1"/>
</dbReference>
<keyword evidence="4" id="KW-0963">Cytoplasm</keyword>
<keyword evidence="7" id="KW-0560">Oxidoreductase</keyword>
<dbReference type="Gene3D" id="3.90.660.10">
    <property type="match status" value="1"/>
</dbReference>
<dbReference type="RefSeq" id="XP_022945998.1">
    <property type="nucleotide sequence ID" value="XM_023090230.1"/>
</dbReference>